<evidence type="ECO:0000313" key="1">
    <source>
        <dbReference type="EMBL" id="QJA54901.1"/>
    </source>
</evidence>
<sequence>MKWKDIKEMVEYSGEIKDDTDIQELSLTKFPFPILEIDHKIIKEN</sequence>
<dbReference type="EMBL" id="MT144685">
    <property type="protein sequence ID" value="QJH97392.1"/>
    <property type="molecule type" value="Genomic_DNA"/>
</dbReference>
<dbReference type="EMBL" id="MT144548">
    <property type="protein sequence ID" value="QJA54901.1"/>
    <property type="molecule type" value="Genomic_DNA"/>
</dbReference>
<evidence type="ECO:0000313" key="2">
    <source>
        <dbReference type="EMBL" id="QJH97392.1"/>
    </source>
</evidence>
<gene>
    <name evidence="1" type="ORF">TM448A06117_0008</name>
    <name evidence="2" type="ORF">TM448B01005_0007</name>
</gene>
<proteinExistence type="predicted"/>
<protein>
    <submittedName>
        <fullName evidence="1">Uncharacterized protein</fullName>
    </submittedName>
</protein>
<accession>A0A6H2A5J2</accession>
<organism evidence="1">
    <name type="scientific">viral metagenome</name>
    <dbReference type="NCBI Taxonomy" id="1070528"/>
    <lineage>
        <taxon>unclassified sequences</taxon>
        <taxon>metagenomes</taxon>
        <taxon>organismal metagenomes</taxon>
    </lineage>
</organism>
<dbReference type="AlphaFoldDB" id="A0A6H2A5J2"/>
<name>A0A6H2A5J2_9ZZZZ</name>
<reference evidence="1" key="1">
    <citation type="submission" date="2020-03" db="EMBL/GenBank/DDBJ databases">
        <title>The deep terrestrial virosphere.</title>
        <authorList>
            <person name="Holmfeldt K."/>
            <person name="Nilsson E."/>
            <person name="Simone D."/>
            <person name="Lopez-Fernandez M."/>
            <person name="Wu X."/>
            <person name="de Brujin I."/>
            <person name="Lundin D."/>
            <person name="Andersson A."/>
            <person name="Bertilsson S."/>
            <person name="Dopson M."/>
        </authorList>
    </citation>
    <scope>NUCLEOTIDE SEQUENCE</scope>
    <source>
        <strain evidence="1">TM448A06117</strain>
        <strain evidence="2">TM448B01005</strain>
    </source>
</reference>